<comment type="function">
    <text evidence="18">Serine palmitoyltransferase (SPT). The heterodimer formed with LCB2 constitutes the catalytic core.</text>
</comment>
<comment type="pathway">
    <text evidence="3">Lipid metabolism; sphingolipid metabolism.</text>
</comment>
<keyword evidence="14 20" id="KW-0482">Metalloprotease</keyword>
<dbReference type="InterPro" id="IPR015421">
    <property type="entry name" value="PyrdxlP-dep_Trfase_major"/>
</dbReference>
<keyword evidence="24" id="KW-1185">Reference proteome</keyword>
<dbReference type="FunFam" id="3.40.390.10:FF:000019">
    <property type="entry name" value="Mitochondrial intermediate peptidase, mitochondrial"/>
    <property type="match status" value="1"/>
</dbReference>
<evidence type="ECO:0000256" key="5">
    <source>
        <dbReference type="ARBA" id="ARBA00008392"/>
    </source>
</evidence>
<evidence type="ECO:0000256" key="3">
    <source>
        <dbReference type="ARBA" id="ARBA00004760"/>
    </source>
</evidence>
<dbReference type="SUPFAM" id="SSF53383">
    <property type="entry name" value="PLP-dependent transferases"/>
    <property type="match status" value="1"/>
</dbReference>
<dbReference type="GO" id="GO:0030170">
    <property type="term" value="F:pyridoxal phosphate binding"/>
    <property type="evidence" value="ECO:0007669"/>
    <property type="project" value="InterPro"/>
</dbReference>
<dbReference type="InterPro" id="IPR045090">
    <property type="entry name" value="Pept_M3A_M3B"/>
</dbReference>
<evidence type="ECO:0000256" key="1">
    <source>
        <dbReference type="ARBA" id="ARBA00001933"/>
    </source>
</evidence>
<dbReference type="Pfam" id="PF00155">
    <property type="entry name" value="Aminotran_1_2"/>
    <property type="match status" value="1"/>
</dbReference>
<comment type="subunit">
    <text evidence="19">Heterodimer with LCB2. Component of the serine palmitoyltransferase (SPT) complex, composed of LCB1 and LCB2.</text>
</comment>
<evidence type="ECO:0000313" key="23">
    <source>
        <dbReference type="EMBL" id="KAK8957171.1"/>
    </source>
</evidence>
<evidence type="ECO:0000259" key="22">
    <source>
        <dbReference type="Pfam" id="PF01432"/>
    </source>
</evidence>
<dbReference type="GO" id="GO:0046872">
    <property type="term" value="F:metal ion binding"/>
    <property type="evidence" value="ECO:0007669"/>
    <property type="project" value="UniProtKB-UniRule"/>
</dbReference>
<evidence type="ECO:0000256" key="6">
    <source>
        <dbReference type="ARBA" id="ARBA00013220"/>
    </source>
</evidence>
<accession>A0AAP0C0J7</accession>
<dbReference type="GO" id="GO:0004222">
    <property type="term" value="F:metalloendopeptidase activity"/>
    <property type="evidence" value="ECO:0007669"/>
    <property type="project" value="InterPro"/>
</dbReference>
<dbReference type="GO" id="GO:0006665">
    <property type="term" value="P:sphingolipid metabolic process"/>
    <property type="evidence" value="ECO:0007669"/>
    <property type="project" value="UniProtKB-KW"/>
</dbReference>
<keyword evidence="7 20" id="KW-0645">Protease</keyword>
<dbReference type="Proteomes" id="UP001418222">
    <property type="component" value="Unassembled WGS sequence"/>
</dbReference>
<keyword evidence="15" id="KW-0443">Lipid metabolism</keyword>
<comment type="similarity">
    <text evidence="5">Belongs to the class-II pyridoxal-phosphate-dependent aminotransferase family.</text>
</comment>
<dbReference type="Pfam" id="PF01432">
    <property type="entry name" value="Peptidase_M3"/>
    <property type="match status" value="1"/>
</dbReference>
<evidence type="ECO:0000256" key="4">
    <source>
        <dbReference type="ARBA" id="ARBA00004991"/>
    </source>
</evidence>
<dbReference type="GO" id="GO:0006518">
    <property type="term" value="P:peptide metabolic process"/>
    <property type="evidence" value="ECO:0007669"/>
    <property type="project" value="TreeGrafter"/>
</dbReference>
<evidence type="ECO:0000256" key="15">
    <source>
        <dbReference type="ARBA" id="ARBA00023098"/>
    </source>
</evidence>
<evidence type="ECO:0000256" key="19">
    <source>
        <dbReference type="ARBA" id="ARBA00066017"/>
    </source>
</evidence>
<evidence type="ECO:0000256" key="12">
    <source>
        <dbReference type="ARBA" id="ARBA00022898"/>
    </source>
</evidence>
<keyword evidence="13" id="KW-0746">Sphingolipid metabolism</keyword>
<evidence type="ECO:0000313" key="24">
    <source>
        <dbReference type="Proteomes" id="UP001418222"/>
    </source>
</evidence>
<evidence type="ECO:0000256" key="8">
    <source>
        <dbReference type="ARBA" id="ARBA00022679"/>
    </source>
</evidence>
<dbReference type="Gene3D" id="3.40.640.10">
    <property type="entry name" value="Type I PLP-dependent aspartate aminotransferase-like (Major domain)"/>
    <property type="match status" value="1"/>
</dbReference>
<feature type="domain" description="Peptidase M3A/M3B catalytic" evidence="22">
    <location>
        <begin position="296"/>
        <end position="612"/>
    </location>
</feature>
<keyword evidence="10 20" id="KW-0378">Hydrolase</keyword>
<dbReference type="PANTHER" id="PTHR11804:SF79">
    <property type="entry name" value="MITOCHONDRIAL INTERMEDIATE PEPTIDASE"/>
    <property type="match status" value="1"/>
</dbReference>
<keyword evidence="16" id="KW-0012">Acyltransferase</keyword>
<dbReference type="CDD" id="cd06457">
    <property type="entry name" value="M3A_MIP"/>
    <property type="match status" value="1"/>
</dbReference>
<dbReference type="FunFam" id="3.40.640.10:FF:000049">
    <property type="entry name" value="serine palmitoyltransferase 1 isoform X1"/>
    <property type="match status" value="1"/>
</dbReference>
<comment type="catalytic activity">
    <reaction evidence="17">
        <text>L-serine + hexadecanoyl-CoA + H(+) = 3-oxosphinganine + CO2 + CoA</text>
        <dbReference type="Rhea" id="RHEA:14761"/>
        <dbReference type="ChEBI" id="CHEBI:15378"/>
        <dbReference type="ChEBI" id="CHEBI:16526"/>
        <dbReference type="ChEBI" id="CHEBI:33384"/>
        <dbReference type="ChEBI" id="CHEBI:57287"/>
        <dbReference type="ChEBI" id="CHEBI:57379"/>
        <dbReference type="ChEBI" id="CHEBI:58299"/>
        <dbReference type="EC" id="2.3.1.50"/>
    </reaction>
</comment>
<protein>
    <recommendedName>
        <fullName evidence="6">serine C-palmitoyltransferase</fullName>
        <ecNumber evidence="6">2.3.1.50</ecNumber>
    </recommendedName>
</protein>
<evidence type="ECO:0000259" key="21">
    <source>
        <dbReference type="Pfam" id="PF00155"/>
    </source>
</evidence>
<keyword evidence="9 20" id="KW-0479">Metal-binding</keyword>
<evidence type="ECO:0000256" key="20">
    <source>
        <dbReference type="RuleBase" id="RU003435"/>
    </source>
</evidence>
<evidence type="ECO:0000256" key="9">
    <source>
        <dbReference type="ARBA" id="ARBA00022723"/>
    </source>
</evidence>
<dbReference type="Gene3D" id="3.90.1150.10">
    <property type="entry name" value="Aspartate Aminotransferase, domain 1"/>
    <property type="match status" value="1"/>
</dbReference>
<comment type="subcellular location">
    <subcellularLocation>
        <location evidence="2">Endoplasmic reticulum membrane</location>
        <topology evidence="2">Single-pass membrane protein</topology>
    </subcellularLocation>
</comment>
<evidence type="ECO:0000256" key="16">
    <source>
        <dbReference type="ARBA" id="ARBA00023315"/>
    </source>
</evidence>
<evidence type="ECO:0000256" key="2">
    <source>
        <dbReference type="ARBA" id="ARBA00004389"/>
    </source>
</evidence>
<evidence type="ECO:0000256" key="7">
    <source>
        <dbReference type="ARBA" id="ARBA00022670"/>
    </source>
</evidence>
<evidence type="ECO:0000256" key="13">
    <source>
        <dbReference type="ARBA" id="ARBA00022919"/>
    </source>
</evidence>
<dbReference type="EC" id="2.3.1.50" evidence="6"/>
<dbReference type="GO" id="GO:0005789">
    <property type="term" value="C:endoplasmic reticulum membrane"/>
    <property type="evidence" value="ECO:0007669"/>
    <property type="project" value="UniProtKB-SubCell"/>
</dbReference>
<organism evidence="23 24">
    <name type="scientific">Platanthera zijinensis</name>
    <dbReference type="NCBI Taxonomy" id="2320716"/>
    <lineage>
        <taxon>Eukaryota</taxon>
        <taxon>Viridiplantae</taxon>
        <taxon>Streptophyta</taxon>
        <taxon>Embryophyta</taxon>
        <taxon>Tracheophyta</taxon>
        <taxon>Spermatophyta</taxon>
        <taxon>Magnoliopsida</taxon>
        <taxon>Liliopsida</taxon>
        <taxon>Asparagales</taxon>
        <taxon>Orchidaceae</taxon>
        <taxon>Orchidoideae</taxon>
        <taxon>Orchideae</taxon>
        <taxon>Orchidinae</taxon>
        <taxon>Platanthera</taxon>
    </lineage>
</organism>
<reference evidence="23 24" key="1">
    <citation type="journal article" date="2022" name="Nat. Plants">
        <title>Genomes of leafy and leafless Platanthera orchids illuminate the evolution of mycoheterotrophy.</title>
        <authorList>
            <person name="Li M.H."/>
            <person name="Liu K.W."/>
            <person name="Li Z."/>
            <person name="Lu H.C."/>
            <person name="Ye Q.L."/>
            <person name="Zhang D."/>
            <person name="Wang J.Y."/>
            <person name="Li Y.F."/>
            <person name="Zhong Z.M."/>
            <person name="Liu X."/>
            <person name="Yu X."/>
            <person name="Liu D.K."/>
            <person name="Tu X.D."/>
            <person name="Liu B."/>
            <person name="Hao Y."/>
            <person name="Liao X.Y."/>
            <person name="Jiang Y.T."/>
            <person name="Sun W.H."/>
            <person name="Chen J."/>
            <person name="Chen Y.Q."/>
            <person name="Ai Y."/>
            <person name="Zhai J.W."/>
            <person name="Wu S.S."/>
            <person name="Zhou Z."/>
            <person name="Hsiao Y.Y."/>
            <person name="Wu W.L."/>
            <person name="Chen Y.Y."/>
            <person name="Lin Y.F."/>
            <person name="Hsu J.L."/>
            <person name="Li C.Y."/>
            <person name="Wang Z.W."/>
            <person name="Zhao X."/>
            <person name="Zhong W.Y."/>
            <person name="Ma X.K."/>
            <person name="Ma L."/>
            <person name="Huang J."/>
            <person name="Chen G.Z."/>
            <person name="Huang M.Z."/>
            <person name="Huang L."/>
            <person name="Peng D.H."/>
            <person name="Luo Y.B."/>
            <person name="Zou S.Q."/>
            <person name="Chen S.P."/>
            <person name="Lan S."/>
            <person name="Tsai W.C."/>
            <person name="Van de Peer Y."/>
            <person name="Liu Z.J."/>
        </authorList>
    </citation>
    <scope>NUCLEOTIDE SEQUENCE [LARGE SCALE GENOMIC DNA]</scope>
    <source>
        <strain evidence="23">Lor287</strain>
    </source>
</reference>
<gene>
    <name evidence="23" type="ORF">KSP39_PZI001440</name>
</gene>
<dbReference type="Gene3D" id="1.10.1370.40">
    <property type="match status" value="2"/>
</dbReference>
<dbReference type="InterPro" id="IPR015424">
    <property type="entry name" value="PyrdxlP-dep_Trfase"/>
</dbReference>
<dbReference type="InterPro" id="IPR033851">
    <property type="entry name" value="M3A_MIP"/>
</dbReference>
<comment type="similarity">
    <text evidence="20">Belongs to the peptidase M3 family.</text>
</comment>
<evidence type="ECO:0000256" key="14">
    <source>
        <dbReference type="ARBA" id="ARBA00023049"/>
    </source>
</evidence>
<dbReference type="GO" id="GO:0004758">
    <property type="term" value="F:serine C-palmitoyltransferase activity"/>
    <property type="evidence" value="ECO:0007669"/>
    <property type="project" value="UniProtKB-EC"/>
</dbReference>
<feature type="domain" description="Aminotransferase class I/classII large" evidence="21">
    <location>
        <begin position="708"/>
        <end position="979"/>
    </location>
</feature>
<dbReference type="InterPro" id="IPR001567">
    <property type="entry name" value="Pept_M3A_M3B_dom"/>
</dbReference>
<evidence type="ECO:0000256" key="10">
    <source>
        <dbReference type="ARBA" id="ARBA00022801"/>
    </source>
</evidence>
<keyword evidence="12" id="KW-0663">Pyridoxal phosphate</keyword>
<comment type="cofactor">
    <cofactor evidence="1">
        <name>pyridoxal 5'-phosphate</name>
        <dbReference type="ChEBI" id="CHEBI:597326"/>
    </cofactor>
</comment>
<proteinExistence type="inferred from homology"/>
<dbReference type="EMBL" id="JBBWWQ010000001">
    <property type="protein sequence ID" value="KAK8957171.1"/>
    <property type="molecule type" value="Genomic_DNA"/>
</dbReference>
<dbReference type="InterPro" id="IPR015422">
    <property type="entry name" value="PyrdxlP-dep_Trfase_small"/>
</dbReference>
<dbReference type="AlphaFoldDB" id="A0AAP0C0J7"/>
<comment type="cofactor">
    <cofactor evidence="20">
        <name>Zn(2+)</name>
        <dbReference type="ChEBI" id="CHEBI:29105"/>
    </cofactor>
    <text evidence="20">Binds 1 zinc ion.</text>
</comment>
<dbReference type="SUPFAM" id="SSF55486">
    <property type="entry name" value="Metalloproteases ('zincins'), catalytic domain"/>
    <property type="match status" value="1"/>
</dbReference>
<dbReference type="GO" id="GO:0006508">
    <property type="term" value="P:proteolysis"/>
    <property type="evidence" value="ECO:0007669"/>
    <property type="project" value="UniProtKB-KW"/>
</dbReference>
<evidence type="ECO:0000256" key="11">
    <source>
        <dbReference type="ARBA" id="ARBA00022833"/>
    </source>
</evidence>
<keyword evidence="8" id="KW-0808">Transferase</keyword>
<evidence type="ECO:0000256" key="18">
    <source>
        <dbReference type="ARBA" id="ARBA00055770"/>
    </source>
</evidence>
<name>A0AAP0C0J7_9ASPA</name>
<comment type="caution">
    <text evidence="23">The sequence shown here is derived from an EMBL/GenBank/DDBJ whole genome shotgun (WGS) entry which is preliminary data.</text>
</comment>
<dbReference type="PANTHER" id="PTHR11804">
    <property type="entry name" value="PROTEASE M3 THIMET OLIGOPEPTIDASE-RELATED"/>
    <property type="match status" value="1"/>
</dbReference>
<sequence length="986" mass="110229">MSSTRRLGRASAAAAGVSRSPARALFSGSSFAAQVAADAEETGLYGFQILKTAKGFRRFVDEAVERTGELVSRISQLPPSEEVIKAMDEISNTVCSVIDSAELCRNTHPDREFVEEANRASMRISEYLHFLNTNHTLYNSVLMTEKEGSIQSEEARRAAHSLRIDFEKGGIHLPAEKLERVNQLNIEIALLGRQFNENIIIDPGHVDVFPVSCIPKNMHHHFKPIYRQLLPVDNEPQISRDKTKEKGFRIATDSSSLSSILKWVSHAEVRKQAYIVGNSSPRANLAVIDKLTLARHELAQVIASYFPVFQCLEGLKLLVKSLFGVTFSSMPFAPGESWHPDVIKLSLNHPEEGDLGFLYLDLYSRKDKYPGCAHFSVRGGRRLSDTEYQLPIVALVCNFPNSRDSSISKLNHWDVETLFHEFGHALHSLLSRTDYQHFSGTRVVLDLAETPSNLFEYFAWDYRVLKMFARHYSTGEIIPETLVDSMNRARKMFSAMELQTQIFYSLIDLTLFGEKSAAPMDTISVVADLKRQCTNWKHVEGTHWHTRFSHLINYGAGYYSYLYAKCFAATIWEKVCHDDPLSLSTGTVIRAELLRHGGAKDPANLLRNFVGDGILRSHNGGIVPDTSSLCREMGHLVVEMLLIALILFLLSRKSYKPPKRPLTEREIDDLCDNWNPEPLCPPISEEQLAHTYTLECAATPHTIVDGKEVVNFASANYLGLLGQEKIIDSCIGSLEKYGVGSCGPRGFYGTIDVHLDCEKKITNFLGTPDSILYSYGLSTIFSVIPAFCKKGDIIVADEGVQWGVQNGLYLSRSTVVYFQHNDMVSLENTLEELTRTNKRVEKVRRYIVVEGLYQNSGQVAPLDEIVRLKEKYRFRVVLDESHSFGVLGNSGRGLTEYYGVPVEKIDIITAGMGNALATDGGFCTGSVRVVDHQRLSSAGYLFSASLPPYLATAAISAVDYLEENPSVLETLKNNIALLRNVQAYLM</sequence>
<comment type="pathway">
    <text evidence="4">Sphingolipid metabolism.</text>
</comment>
<keyword evidence="11 20" id="KW-0862">Zinc</keyword>
<evidence type="ECO:0000256" key="17">
    <source>
        <dbReference type="ARBA" id="ARBA00048528"/>
    </source>
</evidence>
<dbReference type="InterPro" id="IPR004839">
    <property type="entry name" value="Aminotransferase_I/II_large"/>
</dbReference>